<accession>A0A678TAG5</accession>
<reference evidence="1" key="1">
    <citation type="submission" date="2018-04" db="EMBL/GenBank/DDBJ databases">
        <title>Comparative Analysis of Homologous Sequences of Saccharum officinarum and Saccharum spontaneum Reveals Independent Polyploidization Events.</title>
        <authorList>
            <person name="Sharma A."/>
            <person name="Song J."/>
            <person name="Lin Q."/>
            <person name="Singh R."/>
            <person name="Ramos N."/>
            <person name="Wang K."/>
            <person name="Zhang J."/>
            <person name="Ming R."/>
            <person name="Yu Q."/>
        </authorList>
    </citation>
    <scope>NUCLEOTIDE SEQUENCE</scope>
</reference>
<gene>
    <name evidence="1" type="ORF">SO62J10_000002</name>
</gene>
<dbReference type="AlphaFoldDB" id="A0A678TAG5"/>
<dbReference type="EMBL" id="MH182504">
    <property type="protein sequence ID" value="AWA44675.1"/>
    <property type="molecule type" value="Genomic_DNA"/>
</dbReference>
<proteinExistence type="predicted"/>
<sequence length="113" mass="12450">MQPVTKGSITISSSSITALYIGLHHLNVPDGSNEEDNSSSNAFYTDSSDELADFDELGDPVDMDLLKVTVEAAKVNAKKTNKRCAEKSDRKVDESFDRQYCDIKDGVLAAWHH</sequence>
<evidence type="ECO:0000313" key="1">
    <source>
        <dbReference type="EMBL" id="AWA44675.1"/>
    </source>
</evidence>
<organism evidence="1">
    <name type="scientific">Saccharum officinarum</name>
    <name type="common">Sugarcane</name>
    <dbReference type="NCBI Taxonomy" id="4547"/>
    <lineage>
        <taxon>Eukaryota</taxon>
        <taxon>Viridiplantae</taxon>
        <taxon>Streptophyta</taxon>
        <taxon>Embryophyta</taxon>
        <taxon>Tracheophyta</taxon>
        <taxon>Spermatophyta</taxon>
        <taxon>Magnoliopsida</taxon>
        <taxon>Liliopsida</taxon>
        <taxon>Poales</taxon>
        <taxon>Poaceae</taxon>
        <taxon>PACMAD clade</taxon>
        <taxon>Panicoideae</taxon>
        <taxon>Andropogonodae</taxon>
        <taxon>Andropogoneae</taxon>
        <taxon>Saccharinae</taxon>
        <taxon>Saccharum</taxon>
        <taxon>Saccharum officinarum species complex</taxon>
    </lineage>
</organism>
<name>A0A678TAG5_SACOF</name>
<protein>
    <submittedName>
        <fullName evidence="1">Uncharacterized protein</fullName>
    </submittedName>
</protein>